<evidence type="ECO:0000256" key="1">
    <source>
        <dbReference type="SAM" id="Phobius"/>
    </source>
</evidence>
<name>A0A7R9LFT0_9ACAR</name>
<keyword evidence="1" id="KW-1133">Transmembrane helix</keyword>
<evidence type="ECO:0000313" key="2">
    <source>
        <dbReference type="EMBL" id="CAD7639570.1"/>
    </source>
</evidence>
<evidence type="ECO:0000313" key="3">
    <source>
        <dbReference type="Proteomes" id="UP000728032"/>
    </source>
</evidence>
<dbReference type="EMBL" id="OC915268">
    <property type="protein sequence ID" value="CAD7639570.1"/>
    <property type="molecule type" value="Genomic_DNA"/>
</dbReference>
<dbReference type="OrthoDB" id="8122948at2759"/>
<accession>A0A7R9LFT0</accession>
<feature type="transmembrane region" description="Helical" evidence="1">
    <location>
        <begin position="65"/>
        <end position="87"/>
    </location>
</feature>
<dbReference type="EMBL" id="CAJPVJ010000443">
    <property type="protein sequence ID" value="CAG2162468.1"/>
    <property type="molecule type" value="Genomic_DNA"/>
</dbReference>
<dbReference type="Proteomes" id="UP000728032">
    <property type="component" value="Unassembled WGS sequence"/>
</dbReference>
<feature type="transmembrane region" description="Helical" evidence="1">
    <location>
        <begin position="243"/>
        <end position="264"/>
    </location>
</feature>
<proteinExistence type="predicted"/>
<keyword evidence="1" id="KW-0812">Transmembrane</keyword>
<feature type="transmembrane region" description="Helical" evidence="1">
    <location>
        <begin position="107"/>
        <end position="134"/>
    </location>
</feature>
<dbReference type="AlphaFoldDB" id="A0A7R9LFT0"/>
<sequence length="407" mass="46027">MLTRLSSYTKAYYKLKSNLKKNITIESLNKFERYFQSPSIAVLSFNFEEYAKNKDIDCVIRKRQIVGIGVCIFGWLTVLKFFVAAFVRSSTLWPLIGDPFYLTGDRILFNLVIASIALNASAMRTAFLIVCAVLRQDYNYTISVSIIWFVWTSLAAWVAASMQGYYLTLRFRQVGKRIVYSLSKNKYILMNLLREHNSIVKLTDEYNKFFNHIIAINYFAATVAINFLLYITFFGNGNVLFRIGNGLIAVNKTFIICLATYSSAHFSEELIQYMSGCITFFFLLVAKNVAKMEPTMSIMNTPPTFFSPISCREALADSIKKAYFPSLSSTLSYHTLFINTLKNRCVAAFSTQPYLIVVWAANDLALSKGKGASSTVRKAAKLAVYEDTMISVKKAQTPPITRVDSAL</sequence>
<protein>
    <submittedName>
        <fullName evidence="2">Uncharacterized protein</fullName>
    </submittedName>
</protein>
<keyword evidence="1" id="KW-0472">Membrane</keyword>
<keyword evidence="3" id="KW-1185">Reference proteome</keyword>
<feature type="transmembrane region" description="Helical" evidence="1">
    <location>
        <begin position="270"/>
        <end position="290"/>
    </location>
</feature>
<gene>
    <name evidence="2" type="ORF">ONB1V03_LOCUS2061</name>
</gene>
<reference evidence="2" key="1">
    <citation type="submission" date="2020-11" db="EMBL/GenBank/DDBJ databases">
        <authorList>
            <person name="Tran Van P."/>
        </authorList>
    </citation>
    <scope>NUCLEOTIDE SEQUENCE</scope>
</reference>
<feature type="transmembrane region" description="Helical" evidence="1">
    <location>
        <begin position="146"/>
        <end position="166"/>
    </location>
</feature>
<organism evidence="2">
    <name type="scientific">Oppiella nova</name>
    <dbReference type="NCBI Taxonomy" id="334625"/>
    <lineage>
        <taxon>Eukaryota</taxon>
        <taxon>Metazoa</taxon>
        <taxon>Ecdysozoa</taxon>
        <taxon>Arthropoda</taxon>
        <taxon>Chelicerata</taxon>
        <taxon>Arachnida</taxon>
        <taxon>Acari</taxon>
        <taxon>Acariformes</taxon>
        <taxon>Sarcoptiformes</taxon>
        <taxon>Oribatida</taxon>
        <taxon>Brachypylina</taxon>
        <taxon>Oppioidea</taxon>
        <taxon>Oppiidae</taxon>
        <taxon>Oppiella</taxon>
    </lineage>
</organism>
<feature type="transmembrane region" description="Helical" evidence="1">
    <location>
        <begin position="209"/>
        <end position="231"/>
    </location>
</feature>